<feature type="region of interest" description="Disordered" evidence="1">
    <location>
        <begin position="532"/>
        <end position="554"/>
    </location>
</feature>
<dbReference type="KEGG" id="phs:C2L64_00810"/>
<protein>
    <recommendedName>
        <fullName evidence="4">PLD-like domain-containing protein</fullName>
    </recommendedName>
</protein>
<reference evidence="2 3" key="1">
    <citation type="submission" date="2018-01" db="EMBL/GenBank/DDBJ databases">
        <title>Species boundaries and ecological features among Paraburkholderia terrae DSMZ17804T, P. hospita DSMZ17164T and P. caribensis DSMZ13236T.</title>
        <authorList>
            <person name="Pratama A.A."/>
        </authorList>
    </citation>
    <scope>NUCLEOTIDE SEQUENCE [LARGE SCALE GENOMIC DNA]</scope>
    <source>
        <strain evidence="2 3">DSM 17164</strain>
    </source>
</reference>
<name>A0AAN1MH98_9BURK</name>
<gene>
    <name evidence="2" type="ORF">C2L64_00810</name>
</gene>
<dbReference type="Gene3D" id="3.30.870.10">
    <property type="entry name" value="Endonuclease Chain A"/>
    <property type="match status" value="1"/>
</dbReference>
<feature type="compositionally biased region" description="Polar residues" evidence="1">
    <location>
        <begin position="535"/>
        <end position="544"/>
    </location>
</feature>
<proteinExistence type="predicted"/>
<evidence type="ECO:0000313" key="2">
    <source>
        <dbReference type="EMBL" id="AUT67043.1"/>
    </source>
</evidence>
<dbReference type="Proteomes" id="UP000236649">
    <property type="component" value="Chromosome 1"/>
</dbReference>
<dbReference type="RefSeq" id="WP_090834901.1">
    <property type="nucleotide sequence ID" value="NZ_CADFGJ010000002.1"/>
</dbReference>
<accession>A0AAN1MH98</accession>
<organism evidence="2 3">
    <name type="scientific">Paraburkholderia hospita</name>
    <dbReference type="NCBI Taxonomy" id="169430"/>
    <lineage>
        <taxon>Bacteria</taxon>
        <taxon>Pseudomonadati</taxon>
        <taxon>Pseudomonadota</taxon>
        <taxon>Betaproteobacteria</taxon>
        <taxon>Burkholderiales</taxon>
        <taxon>Burkholderiaceae</taxon>
        <taxon>Paraburkholderia</taxon>
    </lineage>
</organism>
<feature type="region of interest" description="Disordered" evidence="1">
    <location>
        <begin position="461"/>
        <end position="490"/>
    </location>
</feature>
<evidence type="ECO:0000256" key="1">
    <source>
        <dbReference type="SAM" id="MobiDB-lite"/>
    </source>
</evidence>
<evidence type="ECO:0000313" key="3">
    <source>
        <dbReference type="Proteomes" id="UP000236649"/>
    </source>
</evidence>
<evidence type="ECO:0008006" key="4">
    <source>
        <dbReference type="Google" id="ProtNLM"/>
    </source>
</evidence>
<dbReference type="GeneID" id="55526882"/>
<dbReference type="AlphaFoldDB" id="A0AAN1MH98"/>
<sequence length="848" mass="93767">MQKSLLSLINEAKPRRVLFTTYTFSISWFEAFILPALRNCGCEQIDVLVDASEACNSTKEATCLHAGSGYRVISVSMEGSAVFHPKLVYLEGFEHDNLVVSSANLTLAGHGKNLEVVDAVSSYREPAVFGEFAEFIDALVGKYEFAPENKAILRTYERRARTLRAAAGDIDEYARTTWLIHTLNRSAAEQFAVLADRLTRPETLTVLSPYHSPSGEPVQNLAAAVHAFNMQVGISRVTAVAPFEESQTCFVEPVEYVVVETEDAFRFPHAKCFELQAEDGVLVMTGSVNATSQSLESTTNVEVALVRRLSESPFTWTTIEPKDYVACDFRSMSLTVRQPAVQATWRASQRIVGTVTPTPGAMQVKLAIWEGDKCLTTMPNVELTEDGAFDVLVTDDFEYTRALRVVLSGEDTTATGWLNVELQLTATDAERKLLRAANRMRAGEFNIADMGAIFSWMQTLGTKQRERSSPEGQSSGSEQRDETGVPRQSMSYEEWRRGFEDLTPLGASASVTRVSLEAALLWINSDLTGELPTANAPSRVTGTDSKPKEAAAAGTPRLKLLMSDRAEYDDDYDVEDDADSDRARVEEAGNALFQKFVASLPRALELDAHSAIVPMIVELAVCAVLKRALVHKEPRKADSNVPSELLVIDGWLERYSKFDYSAQNREKLLPFFCAMACCAAHYHQDSSRPAVKEALQRMARRAVPADEIYELARMALHSRWFERVPTADHDEVATSGKDIAECVTLTQQLENLIDIAVNNPAEKTVIPREFEAVMKAVKQHRTSRDKVFGNLHATSTGCPCCHVTIKPRELNEILSRRAALCTNCQRALFAGLDKAELAKKGLAGRYKG</sequence>
<dbReference type="EMBL" id="CP026105">
    <property type="protein sequence ID" value="AUT67043.1"/>
    <property type="molecule type" value="Genomic_DNA"/>
</dbReference>